<accession>A0ABD1CNT6</accession>
<dbReference type="InterPro" id="IPR036047">
    <property type="entry name" value="F-box-like_dom_sf"/>
</dbReference>
<reference evidence="2 3" key="1">
    <citation type="submission" date="2024-05" db="EMBL/GenBank/DDBJ databases">
        <title>Culex pipiens pipiens assembly and annotation.</title>
        <authorList>
            <person name="Alout H."/>
            <person name="Durand T."/>
        </authorList>
    </citation>
    <scope>NUCLEOTIDE SEQUENCE [LARGE SCALE GENOMIC DNA]</scope>
    <source>
        <strain evidence="2">HA-2024</strain>
        <tissue evidence="2">Whole body</tissue>
    </source>
</reference>
<feature type="domain" description="F-box" evidence="1">
    <location>
        <begin position="1"/>
        <end position="34"/>
    </location>
</feature>
<dbReference type="PROSITE" id="PS50181">
    <property type="entry name" value="FBOX"/>
    <property type="match status" value="1"/>
</dbReference>
<dbReference type="Gene3D" id="1.20.1280.50">
    <property type="match status" value="1"/>
</dbReference>
<evidence type="ECO:0000313" key="3">
    <source>
        <dbReference type="Proteomes" id="UP001562425"/>
    </source>
</evidence>
<dbReference type="SUPFAM" id="SSF81383">
    <property type="entry name" value="F-box domain"/>
    <property type="match status" value="1"/>
</dbReference>
<dbReference type="AlphaFoldDB" id="A0ABD1CNT6"/>
<proteinExistence type="predicted"/>
<dbReference type="InterPro" id="IPR001810">
    <property type="entry name" value="F-box_dom"/>
</dbReference>
<name>A0ABD1CNT6_CULPP</name>
<evidence type="ECO:0000313" key="2">
    <source>
        <dbReference type="EMBL" id="KAL1378087.1"/>
    </source>
</evidence>
<dbReference type="Pfam" id="PF00646">
    <property type="entry name" value="F-box"/>
    <property type="match status" value="1"/>
</dbReference>
<dbReference type="InterPro" id="IPR032675">
    <property type="entry name" value="LRR_dom_sf"/>
</dbReference>
<comment type="caution">
    <text evidence="2">The sequence shown here is derived from an EMBL/GenBank/DDBJ whole genome shotgun (WGS) entry which is preliminary data.</text>
</comment>
<evidence type="ECO:0000259" key="1">
    <source>
        <dbReference type="PROSITE" id="PS50181"/>
    </source>
</evidence>
<organism evidence="2 3">
    <name type="scientific">Culex pipiens pipiens</name>
    <name type="common">Northern house mosquito</name>
    <dbReference type="NCBI Taxonomy" id="38569"/>
    <lineage>
        <taxon>Eukaryota</taxon>
        <taxon>Metazoa</taxon>
        <taxon>Ecdysozoa</taxon>
        <taxon>Arthropoda</taxon>
        <taxon>Hexapoda</taxon>
        <taxon>Insecta</taxon>
        <taxon>Pterygota</taxon>
        <taxon>Neoptera</taxon>
        <taxon>Endopterygota</taxon>
        <taxon>Diptera</taxon>
        <taxon>Nematocera</taxon>
        <taxon>Culicoidea</taxon>
        <taxon>Culicidae</taxon>
        <taxon>Culicinae</taxon>
        <taxon>Culicini</taxon>
        <taxon>Culex</taxon>
        <taxon>Culex</taxon>
    </lineage>
</organism>
<protein>
    <recommendedName>
        <fullName evidence="1">F-box domain-containing protein</fullName>
    </recommendedName>
</protein>
<gene>
    <name evidence="2" type="ORF">pipiens_015825</name>
</gene>
<dbReference type="SUPFAM" id="SSF52047">
    <property type="entry name" value="RNI-like"/>
    <property type="match status" value="1"/>
</dbReference>
<dbReference type="EMBL" id="JBEHCU010010519">
    <property type="protein sequence ID" value="KAL1378087.1"/>
    <property type="molecule type" value="Genomic_DNA"/>
</dbReference>
<dbReference type="SMART" id="SM00256">
    <property type="entry name" value="FBOX"/>
    <property type="match status" value="1"/>
</dbReference>
<dbReference type="Proteomes" id="UP001562425">
    <property type="component" value="Unassembled WGS sequence"/>
</dbReference>
<keyword evidence="3" id="KW-1185">Reference proteome</keyword>
<sequence>MDLNLFPIEILEEILSWLPLNDVLKASLVCHRWNGAAGTVIARKCCLRIDNSMLAHQEVLSNSGRNYYAISINAMDSWVQLRIILDLCAAKFTPRKFELTGILEDHLDRFYQTYRDWCAHIECLQIELDDRFTDYLVCGQADYRLCLPKLRHLRWRECLYGAGEKTVTIEAPNLKSAIVEDSLDATAILRLPTCDKLTEIKSMLYTKHFTDTFTGTLSSLRKLVLDFANENYDLGFFAQLPNLRWLELSIYFGEMTWKHLQAICGCGLLESLRICVKDSVNRRGALNLATICNGLPKLKQLELAGLDLIFSDPVRSENLKILKLKDVNFWDSECTLNLTAPALESLSLPVGVLAKTFLDKNGVSKLFVDLGARNLEETFKMYLSAFLLQHDTVRELIILNPNYKSSIVFNTIPKDFAPLIEKLQLRTLCVSIDFFQQIAKWKTLKHLSLVGCTIGCHEAVETVHLDNVTTLHVDCVKLSNSQLVRFPITVASGAEEAETETTVVGHRMGPTMVFRSTNLTDSEMRLPTFGSNGIDRRSGPL</sequence>
<dbReference type="Gene3D" id="3.80.10.10">
    <property type="entry name" value="Ribonuclease Inhibitor"/>
    <property type="match status" value="1"/>
</dbReference>